<keyword evidence="7 9" id="KW-0233">DNA recombination</keyword>
<keyword evidence="5 9" id="KW-0229">DNA integration</keyword>
<dbReference type="PANTHER" id="PTHR30349">
    <property type="entry name" value="PHAGE INTEGRASE-RELATED"/>
    <property type="match status" value="1"/>
</dbReference>
<dbReference type="GO" id="GO:0009037">
    <property type="term" value="F:tyrosine-based site-specific recombinase activity"/>
    <property type="evidence" value="ECO:0007669"/>
    <property type="project" value="UniProtKB-UniRule"/>
</dbReference>
<dbReference type="InterPro" id="IPR050090">
    <property type="entry name" value="Tyrosine_recombinase_XerCD"/>
</dbReference>
<feature type="domain" description="Core-binding (CB)" evidence="11">
    <location>
        <begin position="38"/>
        <end position="121"/>
    </location>
</feature>
<dbReference type="InterPro" id="IPR010998">
    <property type="entry name" value="Integrase_recombinase_N"/>
</dbReference>
<comment type="function">
    <text evidence="9">Site-specific tyrosine recombinase, which acts by catalyzing the cutting and rejoining of the recombining DNA molecules. The XerC-XerD complex is essential to convert dimers of the bacterial chromosome into monomers to permit their segregation at cell division. It also contributes to the segregational stability of plasmids.</text>
</comment>
<dbReference type="GO" id="GO:0003677">
    <property type="term" value="F:DNA binding"/>
    <property type="evidence" value="ECO:0007669"/>
    <property type="project" value="UniProtKB-UniRule"/>
</dbReference>
<dbReference type="HAMAP" id="MF_01808">
    <property type="entry name" value="Recomb_XerC_XerD"/>
    <property type="match status" value="1"/>
</dbReference>
<dbReference type="AlphaFoldDB" id="A0A4P6EFJ9"/>
<proteinExistence type="inferred from homology"/>
<dbReference type="KEGG" id="mprt:ET475_15000"/>
<keyword evidence="6 9" id="KW-0238">DNA-binding</keyword>
<gene>
    <name evidence="9" type="primary">xerC</name>
    <name evidence="12" type="ORF">ET475_15000</name>
</gene>
<dbReference type="InterPro" id="IPR013762">
    <property type="entry name" value="Integrase-like_cat_sf"/>
</dbReference>
<reference evidence="12 13" key="1">
    <citation type="submission" date="2019-01" db="EMBL/GenBank/DDBJ databases">
        <title>Genome sequencing of strain DFW100M-13.</title>
        <authorList>
            <person name="Heo J."/>
            <person name="Kim S.-J."/>
            <person name="Kim J.-S."/>
            <person name="Hong S.-B."/>
            <person name="Kwon S.-W."/>
        </authorList>
    </citation>
    <scope>NUCLEOTIDE SEQUENCE [LARGE SCALE GENOMIC DNA]</scope>
    <source>
        <strain evidence="12 13">DFW100M-13</strain>
    </source>
</reference>
<dbReference type="Gene3D" id="1.10.443.10">
    <property type="entry name" value="Intergrase catalytic core"/>
    <property type="match status" value="1"/>
</dbReference>
<keyword evidence="8 9" id="KW-0131">Cell cycle</keyword>
<keyword evidence="4 9" id="KW-0159">Chromosome partition</keyword>
<dbReference type="Proteomes" id="UP000293995">
    <property type="component" value="Chromosome"/>
</dbReference>
<comment type="similarity">
    <text evidence="9">Belongs to the 'phage' integrase family. XerC subfamily.</text>
</comment>
<evidence type="ECO:0000256" key="4">
    <source>
        <dbReference type="ARBA" id="ARBA00022829"/>
    </source>
</evidence>
<feature type="active site" evidence="9">
    <location>
        <position position="186"/>
    </location>
</feature>
<dbReference type="SUPFAM" id="SSF56349">
    <property type="entry name" value="DNA breaking-rejoining enzymes"/>
    <property type="match status" value="1"/>
</dbReference>
<keyword evidence="2 9" id="KW-0963">Cytoplasm</keyword>
<feature type="active site" description="O-(3'-phospho-DNA)-tyrosine intermediate" evidence="9">
    <location>
        <position position="318"/>
    </location>
</feature>
<accession>A0A4P6EFJ9</accession>
<dbReference type="OrthoDB" id="9801717at2"/>
<feature type="active site" evidence="9">
    <location>
        <position position="286"/>
    </location>
</feature>
<dbReference type="Gene3D" id="1.10.150.130">
    <property type="match status" value="1"/>
</dbReference>
<dbReference type="PROSITE" id="PS51900">
    <property type="entry name" value="CB"/>
    <property type="match status" value="1"/>
</dbReference>
<dbReference type="InterPro" id="IPR023009">
    <property type="entry name" value="Tyrosine_recombinase_XerC/XerD"/>
</dbReference>
<evidence type="ECO:0000256" key="6">
    <source>
        <dbReference type="ARBA" id="ARBA00023125"/>
    </source>
</evidence>
<dbReference type="Pfam" id="PF02899">
    <property type="entry name" value="Phage_int_SAM_1"/>
    <property type="match status" value="1"/>
</dbReference>
<evidence type="ECO:0000313" key="12">
    <source>
        <dbReference type="EMBL" id="QAY61160.1"/>
    </source>
</evidence>
<evidence type="ECO:0000256" key="1">
    <source>
        <dbReference type="ARBA" id="ARBA00004496"/>
    </source>
</evidence>
<dbReference type="GO" id="GO:0005737">
    <property type="term" value="C:cytoplasm"/>
    <property type="evidence" value="ECO:0007669"/>
    <property type="project" value="UniProtKB-SubCell"/>
</dbReference>
<dbReference type="InterPro" id="IPR044068">
    <property type="entry name" value="CB"/>
</dbReference>
<keyword evidence="3 9" id="KW-0132">Cell division</keyword>
<dbReference type="InterPro" id="IPR002104">
    <property type="entry name" value="Integrase_catalytic"/>
</dbReference>
<comment type="subcellular location">
    <subcellularLocation>
        <location evidence="1 9">Cytoplasm</location>
    </subcellularLocation>
</comment>
<feature type="active site" evidence="9">
    <location>
        <position position="309"/>
    </location>
</feature>
<organism evidence="12 13">
    <name type="scientific">Microbacterium protaetiae</name>
    <dbReference type="NCBI Taxonomy" id="2509458"/>
    <lineage>
        <taxon>Bacteria</taxon>
        <taxon>Bacillati</taxon>
        <taxon>Actinomycetota</taxon>
        <taxon>Actinomycetes</taxon>
        <taxon>Micrococcales</taxon>
        <taxon>Microbacteriaceae</taxon>
        <taxon>Microbacterium</taxon>
    </lineage>
</organism>
<comment type="subunit">
    <text evidence="9">Forms a cyclic heterotetrameric complex composed of two molecules of XerC and two molecules of XerD.</text>
</comment>
<evidence type="ECO:0000256" key="5">
    <source>
        <dbReference type="ARBA" id="ARBA00022908"/>
    </source>
</evidence>
<feature type="domain" description="Tyr recombinase" evidence="10">
    <location>
        <begin position="142"/>
        <end position="331"/>
    </location>
</feature>
<dbReference type="EMBL" id="CP035494">
    <property type="protein sequence ID" value="QAY61160.1"/>
    <property type="molecule type" value="Genomic_DNA"/>
</dbReference>
<evidence type="ECO:0000313" key="13">
    <source>
        <dbReference type="Proteomes" id="UP000293995"/>
    </source>
</evidence>
<evidence type="ECO:0000256" key="2">
    <source>
        <dbReference type="ARBA" id="ARBA00022490"/>
    </source>
</evidence>
<evidence type="ECO:0000259" key="10">
    <source>
        <dbReference type="PROSITE" id="PS51898"/>
    </source>
</evidence>
<dbReference type="InterPro" id="IPR011010">
    <property type="entry name" value="DNA_brk_join_enz"/>
</dbReference>
<dbReference type="Pfam" id="PF00589">
    <property type="entry name" value="Phage_integrase"/>
    <property type="match status" value="1"/>
</dbReference>
<evidence type="ECO:0000256" key="3">
    <source>
        <dbReference type="ARBA" id="ARBA00022618"/>
    </source>
</evidence>
<evidence type="ECO:0000256" key="8">
    <source>
        <dbReference type="ARBA" id="ARBA00023306"/>
    </source>
</evidence>
<dbReference type="PROSITE" id="PS51898">
    <property type="entry name" value="TYR_RECOMBINASE"/>
    <property type="match status" value="1"/>
</dbReference>
<name>A0A4P6EFJ9_9MICO</name>
<dbReference type="CDD" id="cd00798">
    <property type="entry name" value="INT_XerDC_C"/>
    <property type="match status" value="1"/>
</dbReference>
<evidence type="ECO:0000259" key="11">
    <source>
        <dbReference type="PROSITE" id="PS51900"/>
    </source>
</evidence>
<dbReference type="GO" id="GO:0051301">
    <property type="term" value="P:cell division"/>
    <property type="evidence" value="ECO:0007669"/>
    <property type="project" value="UniProtKB-KW"/>
</dbReference>
<dbReference type="InterPro" id="IPR004107">
    <property type="entry name" value="Integrase_SAM-like_N"/>
</dbReference>
<sequence>MCGRSWAFSRWRAGRSPGEQAGGASRRVVNGDRHSGRVRVSAAVDAYVRHVADVRRLSPATVRAYRSDLSDLAETLGDPQMGEVELEHLREWLWAATQRGNSRATLSRRTASTRGFFAWACEAGIVPLDPSLRLVAPKKGRSLPKVAAADALSHVLDDTAAAAASGDAIALRDHAILELLYAAALRVSELCGLAIDDLEPERRTVRVLGKGAKERVVPYGLPAAQALDAYLVRGRPALAARGAQPGAFLFLGARGGPLGPRTVHRLVSRTLGPAMGSESVGPHALRHSAATHLLDGGADLRTVQEMLGHASLGTTQIYTHVSSERLLATYKLAHPRAER</sequence>
<feature type="active site" evidence="9">
    <location>
        <position position="283"/>
    </location>
</feature>
<keyword evidence="13" id="KW-1185">Reference proteome</keyword>
<evidence type="ECO:0000256" key="9">
    <source>
        <dbReference type="HAMAP-Rule" id="MF_01808"/>
    </source>
</evidence>
<dbReference type="GO" id="GO:0007059">
    <property type="term" value="P:chromosome segregation"/>
    <property type="evidence" value="ECO:0007669"/>
    <property type="project" value="UniProtKB-UniRule"/>
</dbReference>
<evidence type="ECO:0000256" key="7">
    <source>
        <dbReference type="ARBA" id="ARBA00023172"/>
    </source>
</evidence>
<protein>
    <recommendedName>
        <fullName evidence="9">Tyrosine recombinase XerC</fullName>
    </recommendedName>
</protein>
<dbReference type="GO" id="GO:0006313">
    <property type="term" value="P:DNA transposition"/>
    <property type="evidence" value="ECO:0007669"/>
    <property type="project" value="UniProtKB-UniRule"/>
</dbReference>
<dbReference type="PANTHER" id="PTHR30349:SF77">
    <property type="entry name" value="TYROSINE RECOMBINASE XERC"/>
    <property type="match status" value="1"/>
</dbReference>
<feature type="active site" evidence="9">
    <location>
        <position position="210"/>
    </location>
</feature>